<keyword evidence="12 13" id="KW-0472">Membrane</keyword>
<dbReference type="GO" id="GO:0016491">
    <property type="term" value="F:oxidoreductase activity"/>
    <property type="evidence" value="ECO:0007669"/>
    <property type="project" value="UniProtKB-KW"/>
</dbReference>
<dbReference type="Proteomes" id="UP000229749">
    <property type="component" value="Unassembled WGS sequence"/>
</dbReference>
<evidence type="ECO:0000259" key="14">
    <source>
        <dbReference type="PROSITE" id="PS51384"/>
    </source>
</evidence>
<comment type="subcellular location">
    <subcellularLocation>
        <location evidence="2">Membrane</location>
        <topology evidence="2">Multi-pass membrane protein</topology>
    </subcellularLocation>
</comment>
<dbReference type="Pfam" id="PF08022">
    <property type="entry name" value="FAD_binding_8"/>
    <property type="match status" value="1"/>
</dbReference>
<keyword evidence="10" id="KW-0408">Iron</keyword>
<dbReference type="Pfam" id="PF01794">
    <property type="entry name" value="Ferric_reduct"/>
    <property type="match status" value="1"/>
</dbReference>
<name>A0A2M7XH27_9BACT</name>
<keyword evidence="7" id="KW-0274">FAD</keyword>
<dbReference type="Pfam" id="PF00175">
    <property type="entry name" value="NAD_binding_1"/>
    <property type="match status" value="1"/>
</dbReference>
<dbReference type="PANTHER" id="PTHR47354">
    <property type="entry name" value="NADH OXIDOREDUCTASE HCR"/>
    <property type="match status" value="1"/>
</dbReference>
<keyword evidence="4 13" id="KW-0812">Transmembrane</keyword>
<comment type="caution">
    <text evidence="15">The sequence shown here is derived from an EMBL/GenBank/DDBJ whole genome shotgun (WGS) entry which is preliminary data.</text>
</comment>
<dbReference type="GO" id="GO:0046872">
    <property type="term" value="F:metal ion binding"/>
    <property type="evidence" value="ECO:0007669"/>
    <property type="project" value="UniProtKB-KW"/>
</dbReference>
<evidence type="ECO:0000256" key="4">
    <source>
        <dbReference type="ARBA" id="ARBA00022692"/>
    </source>
</evidence>
<dbReference type="EMBL" id="PFWS01000045">
    <property type="protein sequence ID" value="PJA47159.1"/>
    <property type="molecule type" value="Genomic_DNA"/>
</dbReference>
<evidence type="ECO:0000256" key="3">
    <source>
        <dbReference type="ARBA" id="ARBA00022630"/>
    </source>
</evidence>
<keyword evidence="11" id="KW-0411">Iron-sulfur</keyword>
<dbReference type="GO" id="GO:0016020">
    <property type="term" value="C:membrane"/>
    <property type="evidence" value="ECO:0007669"/>
    <property type="project" value="UniProtKB-SubCell"/>
</dbReference>
<dbReference type="Gene3D" id="2.40.30.10">
    <property type="entry name" value="Translation factors"/>
    <property type="match status" value="1"/>
</dbReference>
<dbReference type="InterPro" id="IPR039261">
    <property type="entry name" value="FNR_nucleotide-bd"/>
</dbReference>
<comment type="cofactor">
    <cofactor evidence="1">
        <name>FAD</name>
        <dbReference type="ChEBI" id="CHEBI:57692"/>
    </cofactor>
</comment>
<gene>
    <name evidence="15" type="ORF">CO172_02885</name>
</gene>
<evidence type="ECO:0000256" key="11">
    <source>
        <dbReference type="ARBA" id="ARBA00023014"/>
    </source>
</evidence>
<dbReference type="InterPro" id="IPR001433">
    <property type="entry name" value="OxRdtase_FAD/NAD-bd"/>
</dbReference>
<sequence length="433" mass="49828">MKYLRKIIIVSLIILFSTIIPIGLWLMAPSPVYRFENTMISLTSLGQIAGLIGFSLFAINLILSARLKILDHYFFGLNQVYKYHAQIGKITLVLLLLHPLFLLANSTGGLWIEIIRFFLPNQSRAINAGIFSLTLLIGLLALTLFLRPRYDIWKWTHKFLGGVFIFAFLHVFLIPSDVSSFFPLRIYLLGMGILALSLFFYSTVFGKWLRKKYIYQVSLVQQVAKGVWQVIMEPMTKQMPFLAGQFIFVNFENKNIRKESHPFSLTSNPHTNNLSLVIKGLGDYTKQIHHLSPGTTAFIEGPFGSFSYKNALFKQQIWIAGGIGITPFLSMIQEIQHESRFEYMIDLYYCIHDENEFLDLACLKELPKNIRLIAYYSDRYGFITADYIEKQSGSLQEKDIFLCAPPVMIQLLKKQFQEKGVLAHFLHSEEFIL</sequence>
<evidence type="ECO:0000256" key="12">
    <source>
        <dbReference type="ARBA" id="ARBA00023136"/>
    </source>
</evidence>
<evidence type="ECO:0000256" key="10">
    <source>
        <dbReference type="ARBA" id="ARBA00023004"/>
    </source>
</evidence>
<feature type="transmembrane region" description="Helical" evidence="13">
    <location>
        <begin position="7"/>
        <end position="28"/>
    </location>
</feature>
<dbReference type="GO" id="GO:0051537">
    <property type="term" value="F:2 iron, 2 sulfur cluster binding"/>
    <property type="evidence" value="ECO:0007669"/>
    <property type="project" value="UniProtKB-KW"/>
</dbReference>
<evidence type="ECO:0000256" key="2">
    <source>
        <dbReference type="ARBA" id="ARBA00004141"/>
    </source>
</evidence>
<evidence type="ECO:0000256" key="8">
    <source>
        <dbReference type="ARBA" id="ARBA00022989"/>
    </source>
</evidence>
<reference evidence="16" key="1">
    <citation type="submission" date="2017-09" db="EMBL/GenBank/DDBJ databases">
        <title>Depth-based differentiation of microbial function through sediment-hosted aquifers and enrichment of novel symbionts in the deep terrestrial subsurface.</title>
        <authorList>
            <person name="Probst A.J."/>
            <person name="Ladd B."/>
            <person name="Jarett J.K."/>
            <person name="Geller-Mcgrath D.E."/>
            <person name="Sieber C.M.K."/>
            <person name="Emerson J.B."/>
            <person name="Anantharaman K."/>
            <person name="Thomas B.C."/>
            <person name="Malmstrom R."/>
            <person name="Stieglmeier M."/>
            <person name="Klingl A."/>
            <person name="Woyke T."/>
            <person name="Ryan C.M."/>
            <person name="Banfield J.F."/>
        </authorList>
    </citation>
    <scope>NUCLEOTIDE SEQUENCE [LARGE SCALE GENOMIC DNA]</scope>
</reference>
<dbReference type="InterPro" id="IPR050415">
    <property type="entry name" value="MRET"/>
</dbReference>
<accession>A0A2M7XH27</accession>
<keyword evidence="6" id="KW-0479">Metal-binding</keyword>
<dbReference type="AlphaFoldDB" id="A0A2M7XH27"/>
<dbReference type="InterPro" id="IPR017938">
    <property type="entry name" value="Riboflavin_synthase-like_b-brl"/>
</dbReference>
<evidence type="ECO:0000256" key="5">
    <source>
        <dbReference type="ARBA" id="ARBA00022714"/>
    </source>
</evidence>
<feature type="transmembrane region" description="Helical" evidence="13">
    <location>
        <begin position="186"/>
        <end position="206"/>
    </location>
</feature>
<feature type="transmembrane region" description="Helical" evidence="13">
    <location>
        <begin position="48"/>
        <end position="69"/>
    </location>
</feature>
<dbReference type="SUPFAM" id="SSF63380">
    <property type="entry name" value="Riboflavin synthase domain-like"/>
    <property type="match status" value="1"/>
</dbReference>
<evidence type="ECO:0000256" key="9">
    <source>
        <dbReference type="ARBA" id="ARBA00023002"/>
    </source>
</evidence>
<dbReference type="InterPro" id="IPR013130">
    <property type="entry name" value="Fe3_Rdtase_TM_dom"/>
</dbReference>
<evidence type="ECO:0000256" key="1">
    <source>
        <dbReference type="ARBA" id="ARBA00001974"/>
    </source>
</evidence>
<dbReference type="SUPFAM" id="SSF52343">
    <property type="entry name" value="Ferredoxin reductase-like, C-terminal NADP-linked domain"/>
    <property type="match status" value="1"/>
</dbReference>
<evidence type="ECO:0000256" key="6">
    <source>
        <dbReference type="ARBA" id="ARBA00022723"/>
    </source>
</evidence>
<evidence type="ECO:0000256" key="13">
    <source>
        <dbReference type="SAM" id="Phobius"/>
    </source>
</evidence>
<dbReference type="PROSITE" id="PS51384">
    <property type="entry name" value="FAD_FR"/>
    <property type="match status" value="1"/>
</dbReference>
<dbReference type="InterPro" id="IPR017927">
    <property type="entry name" value="FAD-bd_FR_type"/>
</dbReference>
<evidence type="ECO:0000313" key="15">
    <source>
        <dbReference type="EMBL" id="PJA47159.1"/>
    </source>
</evidence>
<dbReference type="PANTHER" id="PTHR47354:SF8">
    <property type="entry name" value="1,2-PHENYLACETYL-COA EPOXIDASE, SUBUNIT E"/>
    <property type="match status" value="1"/>
</dbReference>
<dbReference type="Gene3D" id="3.40.50.80">
    <property type="entry name" value="Nucleotide-binding domain of ferredoxin-NADP reductase (FNR) module"/>
    <property type="match status" value="1"/>
</dbReference>
<keyword evidence="3" id="KW-0285">Flavoprotein</keyword>
<keyword evidence="5" id="KW-0001">2Fe-2S</keyword>
<proteinExistence type="predicted"/>
<dbReference type="InterPro" id="IPR013112">
    <property type="entry name" value="FAD-bd_8"/>
</dbReference>
<feature type="transmembrane region" description="Helical" evidence="13">
    <location>
        <begin position="125"/>
        <end position="146"/>
    </location>
</feature>
<protein>
    <recommendedName>
        <fullName evidence="14">FAD-binding FR-type domain-containing protein</fullName>
    </recommendedName>
</protein>
<keyword evidence="8 13" id="KW-1133">Transmembrane helix</keyword>
<dbReference type="PRINTS" id="PR00410">
    <property type="entry name" value="PHEHYDRXLASE"/>
</dbReference>
<feature type="transmembrane region" description="Helical" evidence="13">
    <location>
        <begin position="90"/>
        <end position="119"/>
    </location>
</feature>
<organism evidence="15 16">
    <name type="scientific">Candidatus Uhrbacteria bacterium CG_4_9_14_3_um_filter_36_7</name>
    <dbReference type="NCBI Taxonomy" id="1975033"/>
    <lineage>
        <taxon>Bacteria</taxon>
        <taxon>Candidatus Uhriibacteriota</taxon>
    </lineage>
</organism>
<evidence type="ECO:0000313" key="16">
    <source>
        <dbReference type="Proteomes" id="UP000229749"/>
    </source>
</evidence>
<dbReference type="GO" id="GO:0050660">
    <property type="term" value="F:flavin adenine dinucleotide binding"/>
    <property type="evidence" value="ECO:0007669"/>
    <property type="project" value="TreeGrafter"/>
</dbReference>
<feature type="domain" description="FAD-binding FR-type" evidence="14">
    <location>
        <begin position="210"/>
        <end position="309"/>
    </location>
</feature>
<keyword evidence="9" id="KW-0560">Oxidoreductase</keyword>
<feature type="transmembrane region" description="Helical" evidence="13">
    <location>
        <begin position="158"/>
        <end position="174"/>
    </location>
</feature>
<evidence type="ECO:0000256" key="7">
    <source>
        <dbReference type="ARBA" id="ARBA00022827"/>
    </source>
</evidence>